<dbReference type="InterPro" id="IPR052200">
    <property type="entry name" value="Protoporphyrinogen_IX_DH"/>
</dbReference>
<dbReference type="OrthoDB" id="9795729at2"/>
<dbReference type="Pfam" id="PF12724">
    <property type="entry name" value="Flavodoxin_5"/>
    <property type="match status" value="1"/>
</dbReference>
<dbReference type="STRING" id="996342.SAMN05443551_3262"/>
<evidence type="ECO:0000259" key="1">
    <source>
        <dbReference type="Pfam" id="PF12724"/>
    </source>
</evidence>
<feature type="domain" description="Flavodoxin" evidence="1">
    <location>
        <begin position="5"/>
        <end position="149"/>
    </location>
</feature>
<proteinExistence type="predicted"/>
<dbReference type="InterPro" id="IPR029039">
    <property type="entry name" value="Flavoprotein-like_sf"/>
</dbReference>
<dbReference type="Gene3D" id="3.40.50.360">
    <property type="match status" value="1"/>
</dbReference>
<evidence type="ECO:0000313" key="3">
    <source>
        <dbReference type="Proteomes" id="UP000184221"/>
    </source>
</evidence>
<dbReference type="GO" id="GO:0070819">
    <property type="term" value="F:menaquinone-dependent protoporphyrinogen oxidase activity"/>
    <property type="evidence" value="ECO:0007669"/>
    <property type="project" value="TreeGrafter"/>
</dbReference>
<keyword evidence="3" id="KW-1185">Reference proteome</keyword>
<organism evidence="2 3">
    <name type="scientific">Marivita hallyeonensis</name>
    <dbReference type="NCBI Taxonomy" id="996342"/>
    <lineage>
        <taxon>Bacteria</taxon>
        <taxon>Pseudomonadati</taxon>
        <taxon>Pseudomonadota</taxon>
        <taxon>Alphaproteobacteria</taxon>
        <taxon>Rhodobacterales</taxon>
        <taxon>Roseobacteraceae</taxon>
        <taxon>Marivita</taxon>
    </lineage>
</organism>
<dbReference type="Proteomes" id="UP000184221">
    <property type="component" value="Unassembled WGS sequence"/>
</dbReference>
<sequence>MKLFIGYATNEGQTRKIAQYVADRCVDLGHSVEMMGLTDAGSVDLARFDGAVLGGSVHAGHYQRVLSDFAADHVMALDAIPTLMISVSLAASGHEAEDWRALDKILADFKDATQWTPGEVAQVAGAYKPSEYDVFRRFIMRRIIKAKDPEVDPDWDAEFTDWEALDATVTAWLQRIEPE</sequence>
<dbReference type="PANTHER" id="PTHR38030">
    <property type="entry name" value="PROTOPORPHYRINOGEN IX DEHYDROGENASE [MENAQUINONE]"/>
    <property type="match status" value="1"/>
</dbReference>
<reference evidence="2 3" key="1">
    <citation type="submission" date="2016-11" db="EMBL/GenBank/DDBJ databases">
        <authorList>
            <person name="Jaros S."/>
            <person name="Januszkiewicz K."/>
            <person name="Wedrychowicz H."/>
        </authorList>
    </citation>
    <scope>NUCLEOTIDE SEQUENCE [LARGE SCALE GENOMIC DNA]</scope>
    <source>
        <strain evidence="2 3">DSM 29431</strain>
    </source>
</reference>
<protein>
    <submittedName>
        <fullName evidence="2">Menaquinone-dependent protoporphyrinogen oxidase</fullName>
    </submittedName>
</protein>
<evidence type="ECO:0000313" key="2">
    <source>
        <dbReference type="EMBL" id="SHH82590.1"/>
    </source>
</evidence>
<dbReference type="EMBL" id="FQXC01000004">
    <property type="protein sequence ID" value="SHH82590.1"/>
    <property type="molecule type" value="Genomic_DNA"/>
</dbReference>
<dbReference type="GO" id="GO:0010181">
    <property type="term" value="F:FMN binding"/>
    <property type="evidence" value="ECO:0007669"/>
    <property type="project" value="TreeGrafter"/>
</dbReference>
<name>A0A1M5W557_9RHOB</name>
<gene>
    <name evidence="2" type="ORF">SAMN05443551_3262</name>
</gene>
<dbReference type="PANTHER" id="PTHR38030:SF2">
    <property type="entry name" value="PROTOPORPHYRINOGEN IX DEHYDROGENASE [QUINONE]"/>
    <property type="match status" value="1"/>
</dbReference>
<dbReference type="GO" id="GO:0006783">
    <property type="term" value="P:heme biosynthetic process"/>
    <property type="evidence" value="ECO:0007669"/>
    <property type="project" value="TreeGrafter"/>
</dbReference>
<dbReference type="SUPFAM" id="SSF52218">
    <property type="entry name" value="Flavoproteins"/>
    <property type="match status" value="1"/>
</dbReference>
<dbReference type="AlphaFoldDB" id="A0A1M5W557"/>
<dbReference type="InterPro" id="IPR026816">
    <property type="entry name" value="Flavodoxin_dom"/>
</dbReference>
<accession>A0A1M5W557</accession>
<dbReference type="RefSeq" id="WP_072779108.1">
    <property type="nucleotide sequence ID" value="NZ_FQXC01000004.1"/>
</dbReference>